<gene>
    <name evidence="2" type="ORF">GCM10023318_47540</name>
</gene>
<evidence type="ECO:0000313" key="3">
    <source>
        <dbReference type="Proteomes" id="UP001500603"/>
    </source>
</evidence>
<evidence type="ECO:0000256" key="1">
    <source>
        <dbReference type="SAM" id="MobiDB-lite"/>
    </source>
</evidence>
<feature type="region of interest" description="Disordered" evidence="1">
    <location>
        <begin position="115"/>
        <end position="154"/>
    </location>
</feature>
<dbReference type="InterPro" id="IPR036894">
    <property type="entry name" value="YbaB-like_sf"/>
</dbReference>
<evidence type="ECO:0000313" key="2">
    <source>
        <dbReference type="EMBL" id="GAA5063169.1"/>
    </source>
</evidence>
<dbReference type="InterPro" id="IPR004401">
    <property type="entry name" value="YbaB/EbfC"/>
</dbReference>
<sequence>MDNDRTKADFADLMDTVNGHIRSIADAQRKRTELVATASAEEGRVTVTCNADGVPIDTVFSDDIDDLDYDDIAMAVTEAAQDAAAKVAKMAEELIAPIRTTRSRLPSLSSMVEGLPDLSVKTPEPQRASFDPLSARKKNEDDSRNRPWSVADDD</sequence>
<dbReference type="SUPFAM" id="SSF82607">
    <property type="entry name" value="YbaB-like"/>
    <property type="match status" value="1"/>
</dbReference>
<name>A0ABP9KQ87_9NOCA</name>
<dbReference type="RefSeq" id="WP_345497993.1">
    <property type="nucleotide sequence ID" value="NZ_BAABJM010000005.1"/>
</dbReference>
<comment type="caution">
    <text evidence="2">The sequence shown here is derived from an EMBL/GenBank/DDBJ whole genome shotgun (WGS) entry which is preliminary data.</text>
</comment>
<dbReference type="Proteomes" id="UP001500603">
    <property type="component" value="Unassembled WGS sequence"/>
</dbReference>
<keyword evidence="3" id="KW-1185">Reference proteome</keyword>
<protein>
    <recommendedName>
        <fullName evidence="4">YbaB/EbfC family DNA-binding protein</fullName>
    </recommendedName>
</protein>
<dbReference type="Pfam" id="PF02575">
    <property type="entry name" value="YbaB_DNA_bd"/>
    <property type="match status" value="1"/>
</dbReference>
<reference evidence="3" key="1">
    <citation type="journal article" date="2019" name="Int. J. Syst. Evol. Microbiol.">
        <title>The Global Catalogue of Microorganisms (GCM) 10K type strain sequencing project: providing services to taxonomists for standard genome sequencing and annotation.</title>
        <authorList>
            <consortium name="The Broad Institute Genomics Platform"/>
            <consortium name="The Broad Institute Genome Sequencing Center for Infectious Disease"/>
            <person name="Wu L."/>
            <person name="Ma J."/>
        </authorList>
    </citation>
    <scope>NUCLEOTIDE SEQUENCE [LARGE SCALE GENOMIC DNA]</scope>
    <source>
        <strain evidence="3">JCM 18298</strain>
    </source>
</reference>
<evidence type="ECO:0008006" key="4">
    <source>
        <dbReference type="Google" id="ProtNLM"/>
    </source>
</evidence>
<dbReference type="EMBL" id="BAABJM010000005">
    <property type="protein sequence ID" value="GAA5063169.1"/>
    <property type="molecule type" value="Genomic_DNA"/>
</dbReference>
<accession>A0ABP9KQ87</accession>
<organism evidence="2 3">
    <name type="scientific">Nocardia callitridis</name>
    <dbReference type="NCBI Taxonomy" id="648753"/>
    <lineage>
        <taxon>Bacteria</taxon>
        <taxon>Bacillati</taxon>
        <taxon>Actinomycetota</taxon>
        <taxon>Actinomycetes</taxon>
        <taxon>Mycobacteriales</taxon>
        <taxon>Nocardiaceae</taxon>
        <taxon>Nocardia</taxon>
    </lineage>
</organism>
<dbReference type="Gene3D" id="3.30.1310.10">
    <property type="entry name" value="Nucleoid-associated protein YbaB-like domain"/>
    <property type="match status" value="1"/>
</dbReference>
<proteinExistence type="predicted"/>